<protein>
    <submittedName>
        <fullName evidence="4">Proton-dependent oligopeptide transporter family</fullName>
    </submittedName>
</protein>
<gene>
    <name evidence="2" type="ORF">ASIM_LOCUS5768</name>
</gene>
<organism evidence="4">
    <name type="scientific">Anisakis simplex</name>
    <name type="common">Herring worm</name>
    <dbReference type="NCBI Taxonomy" id="6269"/>
    <lineage>
        <taxon>Eukaryota</taxon>
        <taxon>Metazoa</taxon>
        <taxon>Ecdysozoa</taxon>
        <taxon>Nematoda</taxon>
        <taxon>Chromadorea</taxon>
        <taxon>Rhabditida</taxon>
        <taxon>Spirurina</taxon>
        <taxon>Ascaridomorpha</taxon>
        <taxon>Ascaridoidea</taxon>
        <taxon>Anisakidae</taxon>
        <taxon>Anisakis</taxon>
        <taxon>Anisakis simplex complex</taxon>
    </lineage>
</organism>
<dbReference type="WBParaSite" id="ASIM_0000596901-mRNA-1">
    <property type="protein sequence ID" value="ASIM_0000596901-mRNA-1"/>
    <property type="gene ID" value="ASIM_0000596901"/>
</dbReference>
<accession>A0A0M3JEC5</accession>
<dbReference type="Proteomes" id="UP000267096">
    <property type="component" value="Unassembled WGS sequence"/>
</dbReference>
<evidence type="ECO:0000313" key="4">
    <source>
        <dbReference type="WBParaSite" id="ASIM_0000596901-mRNA-1"/>
    </source>
</evidence>
<name>A0A0M3JEC5_ANISI</name>
<proteinExistence type="predicted"/>
<evidence type="ECO:0000313" key="3">
    <source>
        <dbReference type="Proteomes" id="UP000267096"/>
    </source>
</evidence>
<keyword evidence="1" id="KW-0812">Transmembrane</keyword>
<evidence type="ECO:0000256" key="1">
    <source>
        <dbReference type="SAM" id="Phobius"/>
    </source>
</evidence>
<feature type="transmembrane region" description="Helical" evidence="1">
    <location>
        <begin position="31"/>
        <end position="50"/>
    </location>
</feature>
<keyword evidence="3" id="KW-1185">Reference proteome</keyword>
<keyword evidence="1" id="KW-0472">Membrane</keyword>
<sequence>MAANRRSTVGSLNEVDGPRGLLSYGYNAFSTIYHTGLMKIFFVLAGYVKYKLFQGSILF</sequence>
<keyword evidence="1" id="KW-1133">Transmembrane helix</keyword>
<dbReference type="AlphaFoldDB" id="A0A0M3JEC5"/>
<evidence type="ECO:0000313" key="2">
    <source>
        <dbReference type="EMBL" id="VDK26042.1"/>
    </source>
</evidence>
<reference evidence="4" key="1">
    <citation type="submission" date="2017-02" db="UniProtKB">
        <authorList>
            <consortium name="WormBaseParasite"/>
        </authorList>
    </citation>
    <scope>IDENTIFICATION</scope>
</reference>
<reference evidence="2 3" key="2">
    <citation type="submission" date="2018-11" db="EMBL/GenBank/DDBJ databases">
        <authorList>
            <consortium name="Pathogen Informatics"/>
        </authorList>
    </citation>
    <scope>NUCLEOTIDE SEQUENCE [LARGE SCALE GENOMIC DNA]</scope>
</reference>
<dbReference type="EMBL" id="UYRR01011654">
    <property type="protein sequence ID" value="VDK26042.1"/>
    <property type="molecule type" value="Genomic_DNA"/>
</dbReference>